<name>A0ABN1FTM9_9PROT</name>
<gene>
    <name evidence="2" type="ORF">GCM10009416_39810</name>
</gene>
<keyword evidence="1" id="KW-0812">Transmembrane</keyword>
<sequence length="64" mass="6702">MGKVFDAFYGNAVVYLAVVAALGALAVLIGQGTVAAFLFMVLGMMIILWDAHTDPHIPPAPSLD</sequence>
<organism evidence="2 3">
    <name type="scientific">Craurococcus roseus</name>
    <dbReference type="NCBI Taxonomy" id="77585"/>
    <lineage>
        <taxon>Bacteria</taxon>
        <taxon>Pseudomonadati</taxon>
        <taxon>Pseudomonadota</taxon>
        <taxon>Alphaproteobacteria</taxon>
        <taxon>Acetobacterales</taxon>
        <taxon>Acetobacteraceae</taxon>
        <taxon>Craurococcus</taxon>
    </lineage>
</organism>
<evidence type="ECO:0000256" key="1">
    <source>
        <dbReference type="SAM" id="Phobius"/>
    </source>
</evidence>
<keyword evidence="3" id="KW-1185">Reference proteome</keyword>
<evidence type="ECO:0000313" key="2">
    <source>
        <dbReference type="EMBL" id="GAA0597606.1"/>
    </source>
</evidence>
<accession>A0ABN1FTM9</accession>
<comment type="caution">
    <text evidence="2">The sequence shown here is derived from an EMBL/GenBank/DDBJ whole genome shotgun (WGS) entry which is preliminary data.</text>
</comment>
<dbReference type="Proteomes" id="UP001501588">
    <property type="component" value="Unassembled WGS sequence"/>
</dbReference>
<evidence type="ECO:0000313" key="3">
    <source>
        <dbReference type="Proteomes" id="UP001501588"/>
    </source>
</evidence>
<dbReference type="RefSeq" id="WP_343897153.1">
    <property type="nucleotide sequence ID" value="NZ_BAAAFZ010000064.1"/>
</dbReference>
<protein>
    <submittedName>
        <fullName evidence="2">Uncharacterized protein</fullName>
    </submittedName>
</protein>
<keyword evidence="1" id="KW-1133">Transmembrane helix</keyword>
<proteinExistence type="predicted"/>
<dbReference type="EMBL" id="BAAAFZ010000064">
    <property type="protein sequence ID" value="GAA0597606.1"/>
    <property type="molecule type" value="Genomic_DNA"/>
</dbReference>
<feature type="transmembrane region" description="Helical" evidence="1">
    <location>
        <begin position="12"/>
        <end position="42"/>
    </location>
</feature>
<reference evidence="2 3" key="1">
    <citation type="journal article" date="2019" name="Int. J. Syst. Evol. Microbiol.">
        <title>The Global Catalogue of Microorganisms (GCM) 10K type strain sequencing project: providing services to taxonomists for standard genome sequencing and annotation.</title>
        <authorList>
            <consortium name="The Broad Institute Genomics Platform"/>
            <consortium name="The Broad Institute Genome Sequencing Center for Infectious Disease"/>
            <person name="Wu L."/>
            <person name="Ma J."/>
        </authorList>
    </citation>
    <scope>NUCLEOTIDE SEQUENCE [LARGE SCALE GENOMIC DNA]</scope>
    <source>
        <strain evidence="2 3">JCM 9933</strain>
    </source>
</reference>
<keyword evidence="1" id="KW-0472">Membrane</keyword>